<comment type="similarity">
    <text evidence="1">Belongs to the prefoldin subunit alpha family.</text>
</comment>
<dbReference type="Gene3D" id="1.10.287.370">
    <property type="match status" value="1"/>
</dbReference>
<dbReference type="AlphaFoldDB" id="A0A7S3NQ37"/>
<organism evidence="4">
    <name type="scientific">Aureoumbra lagunensis</name>
    <dbReference type="NCBI Taxonomy" id="44058"/>
    <lineage>
        <taxon>Eukaryota</taxon>
        <taxon>Sar</taxon>
        <taxon>Stramenopiles</taxon>
        <taxon>Ochrophyta</taxon>
        <taxon>Pelagophyceae</taxon>
        <taxon>Pelagomonadales</taxon>
        <taxon>Aureoumbra</taxon>
    </lineage>
</organism>
<dbReference type="FunFam" id="1.10.287.370:FF:000001">
    <property type="entry name" value="Prefoldin subunit 3"/>
    <property type="match status" value="1"/>
</dbReference>
<dbReference type="InterPro" id="IPR009053">
    <property type="entry name" value="Prefoldin"/>
</dbReference>
<sequence length="228" mass="26153">MSEEKKEVEELDSALKEGGNRTEDASEQFKDLKMATILTSETNERGIPKVIFIESVEKLLEETENSSVETLIGAFNELHQKFKLLESHKVRTKKAMAVKIPEIERTLQLVDHLIESYEKNEELTTHYSLSEMLYARAKIHTNGVVALWLGAQVMVEYPYDEAKNILTTSLKNAKLRRDICDQDIDHIRDQIITVEVNMARVFNFDVKRRRHLKDTLSTANDQSSALSS</sequence>
<evidence type="ECO:0000256" key="3">
    <source>
        <dbReference type="SAM" id="MobiDB-lite"/>
    </source>
</evidence>
<reference evidence="4" key="1">
    <citation type="submission" date="2021-01" db="EMBL/GenBank/DDBJ databases">
        <authorList>
            <person name="Corre E."/>
            <person name="Pelletier E."/>
            <person name="Niang G."/>
            <person name="Scheremetjew M."/>
            <person name="Finn R."/>
            <person name="Kale V."/>
            <person name="Holt S."/>
            <person name="Cochrane G."/>
            <person name="Meng A."/>
            <person name="Brown T."/>
            <person name="Cohen L."/>
        </authorList>
    </citation>
    <scope>NUCLEOTIDE SEQUENCE</scope>
    <source>
        <strain evidence="4">CCMP1510</strain>
    </source>
</reference>
<dbReference type="GO" id="GO:0007017">
    <property type="term" value="P:microtubule-based process"/>
    <property type="evidence" value="ECO:0007669"/>
    <property type="project" value="TreeGrafter"/>
</dbReference>
<dbReference type="SUPFAM" id="SSF46579">
    <property type="entry name" value="Prefoldin"/>
    <property type="match status" value="1"/>
</dbReference>
<protein>
    <recommendedName>
        <fullName evidence="5">Prefoldin subunit 3</fullName>
    </recommendedName>
</protein>
<keyword evidence="2" id="KW-0143">Chaperone</keyword>
<accession>A0A7S3NQ37</accession>
<dbReference type="EMBL" id="HBIJ01023508">
    <property type="protein sequence ID" value="CAE0374737.1"/>
    <property type="molecule type" value="Transcribed_RNA"/>
</dbReference>
<dbReference type="GO" id="GO:0006457">
    <property type="term" value="P:protein folding"/>
    <property type="evidence" value="ECO:0007669"/>
    <property type="project" value="InterPro"/>
</dbReference>
<proteinExistence type="inferred from homology"/>
<dbReference type="InterPro" id="IPR016655">
    <property type="entry name" value="PFD3"/>
</dbReference>
<dbReference type="GO" id="GO:0007021">
    <property type="term" value="P:tubulin complex assembly"/>
    <property type="evidence" value="ECO:0007669"/>
    <property type="project" value="TreeGrafter"/>
</dbReference>
<feature type="region of interest" description="Disordered" evidence="3">
    <location>
        <begin position="1"/>
        <end position="26"/>
    </location>
</feature>
<evidence type="ECO:0000256" key="1">
    <source>
        <dbReference type="ARBA" id="ARBA00010048"/>
    </source>
</evidence>
<dbReference type="InterPro" id="IPR004127">
    <property type="entry name" value="Prefoldin_subunit_alpha"/>
</dbReference>
<dbReference type="GO" id="GO:0005737">
    <property type="term" value="C:cytoplasm"/>
    <property type="evidence" value="ECO:0007669"/>
    <property type="project" value="UniProtKB-ARBA"/>
</dbReference>
<dbReference type="CDD" id="cd23156">
    <property type="entry name" value="Prefoldin_3"/>
    <property type="match status" value="1"/>
</dbReference>
<name>A0A7S3NQ37_9STRA</name>
<dbReference type="GO" id="GO:0016272">
    <property type="term" value="C:prefoldin complex"/>
    <property type="evidence" value="ECO:0007669"/>
    <property type="project" value="InterPro"/>
</dbReference>
<evidence type="ECO:0008006" key="5">
    <source>
        <dbReference type="Google" id="ProtNLM"/>
    </source>
</evidence>
<dbReference type="Pfam" id="PF02996">
    <property type="entry name" value="Prefoldin"/>
    <property type="match status" value="1"/>
</dbReference>
<gene>
    <name evidence="4" type="ORF">ALAG00032_LOCUS15541</name>
</gene>
<evidence type="ECO:0000256" key="2">
    <source>
        <dbReference type="ARBA" id="ARBA00023186"/>
    </source>
</evidence>
<dbReference type="PANTHER" id="PTHR12409:SF0">
    <property type="entry name" value="PREFOLDIN SUBUNIT 3"/>
    <property type="match status" value="1"/>
</dbReference>
<evidence type="ECO:0000313" key="4">
    <source>
        <dbReference type="EMBL" id="CAE0374737.1"/>
    </source>
</evidence>
<dbReference type="PANTHER" id="PTHR12409">
    <property type="entry name" value="PREFOLDIN SUBUNIT 3"/>
    <property type="match status" value="1"/>
</dbReference>
<dbReference type="GO" id="GO:0015631">
    <property type="term" value="F:tubulin binding"/>
    <property type="evidence" value="ECO:0007669"/>
    <property type="project" value="TreeGrafter"/>
</dbReference>